<dbReference type="RefSeq" id="WP_244267003.1">
    <property type="nucleotide sequence ID" value="NZ_PVXL01000013.1"/>
</dbReference>
<comment type="caution">
    <text evidence="2">The sequence shown here is derived from an EMBL/GenBank/DDBJ whole genome shotgun (WGS) entry which is preliminary data.</text>
</comment>
<organism evidence="2 3">
    <name type="scientific">Neomoorella stamsii</name>
    <dbReference type="NCBI Taxonomy" id="1266720"/>
    <lineage>
        <taxon>Bacteria</taxon>
        <taxon>Bacillati</taxon>
        <taxon>Bacillota</taxon>
        <taxon>Clostridia</taxon>
        <taxon>Neomoorellales</taxon>
        <taxon>Neomoorellaceae</taxon>
        <taxon>Neomoorella</taxon>
    </lineage>
</organism>
<dbReference type="CDD" id="cd06260">
    <property type="entry name" value="DUF820-like"/>
    <property type="match status" value="1"/>
</dbReference>
<dbReference type="Pfam" id="PF05685">
    <property type="entry name" value="Uma2"/>
    <property type="match status" value="1"/>
</dbReference>
<dbReference type="Proteomes" id="UP000239430">
    <property type="component" value="Unassembled WGS sequence"/>
</dbReference>
<reference evidence="2 3" key="1">
    <citation type="submission" date="2018-03" db="EMBL/GenBank/DDBJ databases">
        <title>Genome sequence of Moorella stamsii DSM 26217.</title>
        <authorList>
            <person name="Poehlein A."/>
            <person name="Daniel R."/>
        </authorList>
    </citation>
    <scope>NUCLEOTIDE SEQUENCE [LARGE SCALE GENOMIC DNA]</scope>
    <source>
        <strain evidence="3">DSM 26217</strain>
    </source>
</reference>
<protein>
    <recommendedName>
        <fullName evidence="1">Putative restriction endonuclease domain-containing protein</fullName>
    </recommendedName>
</protein>
<dbReference type="InterPro" id="IPR011335">
    <property type="entry name" value="Restrct_endonuc-II-like"/>
</dbReference>
<dbReference type="AlphaFoldDB" id="A0A9X7P7L5"/>
<keyword evidence="3" id="KW-1185">Reference proteome</keyword>
<dbReference type="PANTHER" id="PTHR34107">
    <property type="entry name" value="SLL0198 PROTEIN-RELATED"/>
    <property type="match status" value="1"/>
</dbReference>
<proteinExistence type="predicted"/>
<feature type="domain" description="Putative restriction endonuclease" evidence="1">
    <location>
        <begin position="69"/>
        <end position="155"/>
    </location>
</feature>
<dbReference type="SUPFAM" id="SSF52980">
    <property type="entry name" value="Restriction endonuclease-like"/>
    <property type="match status" value="1"/>
</dbReference>
<evidence type="ECO:0000313" key="2">
    <source>
        <dbReference type="EMBL" id="PRR77175.1"/>
    </source>
</evidence>
<dbReference type="InterPro" id="IPR012296">
    <property type="entry name" value="Nuclease_put_TT1808"/>
</dbReference>
<sequence>MSIAPAELAAGRERYTYEDYCRLPEGSPYQLIGGETGNDTVAYTLSLDDIHEIGITDGGLCPGERAQLAIIEEKRIKGAPDLVVEILAPGTGYYDLRSKYKVYEKSGVREYWIVDPQQKSVQVFCLQEGKFTLDQEVEQQGAVKSRVIAGLEVRVESIF</sequence>
<evidence type="ECO:0000259" key="1">
    <source>
        <dbReference type="Pfam" id="PF05685"/>
    </source>
</evidence>
<dbReference type="Gene3D" id="3.90.1570.10">
    <property type="entry name" value="tt1808, chain A"/>
    <property type="match status" value="1"/>
</dbReference>
<dbReference type="EMBL" id="PVXL01000013">
    <property type="protein sequence ID" value="PRR77175.1"/>
    <property type="molecule type" value="Genomic_DNA"/>
</dbReference>
<name>A0A9X7P7L5_9FIRM</name>
<dbReference type="PANTHER" id="PTHR34107:SF4">
    <property type="entry name" value="SLL1222 PROTEIN"/>
    <property type="match status" value="1"/>
</dbReference>
<gene>
    <name evidence="2" type="ORF">MOST_03030</name>
</gene>
<evidence type="ECO:0000313" key="3">
    <source>
        <dbReference type="Proteomes" id="UP000239430"/>
    </source>
</evidence>
<accession>A0A9X7P7L5</accession>
<dbReference type="InterPro" id="IPR008538">
    <property type="entry name" value="Uma2"/>
</dbReference>